<evidence type="ECO:0000313" key="2">
    <source>
        <dbReference type="EMBL" id="KAK7680254.1"/>
    </source>
</evidence>
<dbReference type="AlphaFoldDB" id="A0AAW0FMN2"/>
<evidence type="ECO:0000313" key="3">
    <source>
        <dbReference type="Proteomes" id="UP001385951"/>
    </source>
</evidence>
<accession>A0AAW0FMN2</accession>
<comment type="caution">
    <text evidence="2">The sequence shown here is derived from an EMBL/GenBank/DDBJ whole genome shotgun (WGS) entry which is preliminary data.</text>
</comment>
<dbReference type="PANTHER" id="PTHR38248:SF2">
    <property type="entry name" value="FUNK1 11"/>
    <property type="match status" value="1"/>
</dbReference>
<reference evidence="2 3" key="1">
    <citation type="submission" date="2022-09" db="EMBL/GenBank/DDBJ databases">
        <authorList>
            <person name="Palmer J.M."/>
        </authorList>
    </citation>
    <scope>NUCLEOTIDE SEQUENCE [LARGE SCALE GENOMIC DNA]</scope>
    <source>
        <strain evidence="2 3">DSM 7382</strain>
    </source>
</reference>
<proteinExistence type="predicted"/>
<dbReference type="EMBL" id="JASBNA010000051">
    <property type="protein sequence ID" value="KAK7680254.1"/>
    <property type="molecule type" value="Genomic_DNA"/>
</dbReference>
<dbReference type="InterPro" id="IPR040976">
    <property type="entry name" value="Pkinase_fungal"/>
</dbReference>
<evidence type="ECO:0000259" key="1">
    <source>
        <dbReference type="Pfam" id="PF17667"/>
    </source>
</evidence>
<organism evidence="2 3">
    <name type="scientific">Cerrena zonata</name>
    <dbReference type="NCBI Taxonomy" id="2478898"/>
    <lineage>
        <taxon>Eukaryota</taxon>
        <taxon>Fungi</taxon>
        <taxon>Dikarya</taxon>
        <taxon>Basidiomycota</taxon>
        <taxon>Agaricomycotina</taxon>
        <taxon>Agaricomycetes</taxon>
        <taxon>Polyporales</taxon>
        <taxon>Cerrenaceae</taxon>
        <taxon>Cerrena</taxon>
    </lineage>
</organism>
<dbReference type="Proteomes" id="UP001385951">
    <property type="component" value="Unassembled WGS sequence"/>
</dbReference>
<keyword evidence="3" id="KW-1185">Reference proteome</keyword>
<protein>
    <recommendedName>
        <fullName evidence="1">Fungal-type protein kinase domain-containing protein</fullName>
    </recommendedName>
</protein>
<feature type="domain" description="Fungal-type protein kinase" evidence="1">
    <location>
        <begin position="78"/>
        <end position="195"/>
    </location>
</feature>
<dbReference type="Gene3D" id="1.10.510.10">
    <property type="entry name" value="Transferase(Phosphotransferase) domain 1"/>
    <property type="match status" value="1"/>
</dbReference>
<sequence>MSSEEQRHNEVYITELVRELATEVLVKFPATSNMITDHLPRVIAHLNLFCTFKPDSLLGIPSVTPHIMRVIVFTKLIPITDTAVKDLTQPFLQTVQCHALLWSLDILHGDISVTNLMIDPESKTGVLIDLDLTTVAYNDTIDACPLHGNNRTGTMVFIALDLMGRDEDEDGLEGKLPMLYRHDLESFCWVFLWICYCYDEGKCTLRYPFTDWIDTTPEYCRRARLDVRHDLRLANVGPSNSYAWYKDRLLQVVKYWVSFHINDMDCDPFEEPDEIQMLQSVLGLLPRSPKIEMQWAHTYTRISPTAK</sequence>
<dbReference type="InterPro" id="IPR011009">
    <property type="entry name" value="Kinase-like_dom_sf"/>
</dbReference>
<dbReference type="Pfam" id="PF17667">
    <property type="entry name" value="Pkinase_fungal"/>
    <property type="match status" value="1"/>
</dbReference>
<gene>
    <name evidence="2" type="ORF">QCA50_016763</name>
</gene>
<dbReference type="PANTHER" id="PTHR38248">
    <property type="entry name" value="FUNK1 6"/>
    <property type="match status" value="1"/>
</dbReference>
<name>A0AAW0FMN2_9APHY</name>
<dbReference type="SUPFAM" id="SSF56112">
    <property type="entry name" value="Protein kinase-like (PK-like)"/>
    <property type="match status" value="1"/>
</dbReference>